<evidence type="ECO:0000256" key="3">
    <source>
        <dbReference type="ARBA" id="ARBA00022801"/>
    </source>
</evidence>
<dbReference type="Pfam" id="PF01966">
    <property type="entry name" value="HD"/>
    <property type="match status" value="1"/>
</dbReference>
<dbReference type="InterPro" id="IPR006674">
    <property type="entry name" value="HD_domain"/>
</dbReference>
<dbReference type="STRING" id="1884381.SAMN05518846_101584"/>
<reference evidence="6" key="1">
    <citation type="submission" date="2016-10" db="EMBL/GenBank/DDBJ databases">
        <authorList>
            <person name="Varghese N."/>
            <person name="Submissions S."/>
        </authorList>
    </citation>
    <scope>NUCLEOTIDE SEQUENCE [LARGE SCALE GENOMIC DNA]</scope>
    <source>
        <strain evidence="6">OK042</strain>
    </source>
</reference>
<proteinExistence type="predicted"/>
<keyword evidence="2" id="KW-0547">Nucleotide-binding</keyword>
<feature type="domain" description="HD" evidence="4">
    <location>
        <begin position="3"/>
        <end position="110"/>
    </location>
</feature>
<evidence type="ECO:0000259" key="4">
    <source>
        <dbReference type="Pfam" id="PF01966"/>
    </source>
</evidence>
<gene>
    <name evidence="5" type="ORF">SAMN05518846_101584</name>
</gene>
<dbReference type="PANTHER" id="PTHR35795:SF1">
    <property type="entry name" value="BIS(5'-NUCLEOSYL)-TETRAPHOSPHATASE, SYMMETRICAL"/>
    <property type="match status" value="1"/>
</dbReference>
<dbReference type="InterPro" id="IPR051094">
    <property type="entry name" value="Diverse_Catalytic_Enzymes"/>
</dbReference>
<evidence type="ECO:0000313" key="5">
    <source>
        <dbReference type="EMBL" id="SFI94841.1"/>
    </source>
</evidence>
<evidence type="ECO:0000313" key="6">
    <source>
        <dbReference type="Proteomes" id="UP000198915"/>
    </source>
</evidence>
<dbReference type="AlphaFoldDB" id="A0A1I3MCY0"/>
<sequence>MKVGEEAKQIAEMFGAEPLEAEHAGYLHDISAVFPNEQRVTISQQLGLEVLPEEEVFPMIIHQKLSKEMARSLFNISNPAILNAVGCHTTLRKDASLLDMVLFVADKIAWDQPGTPPYLQEIRQELEKSVEHACYSYIRYLWQKRESLRVIHPWLKEAYYELEARLHADEGIIHVKRNT</sequence>
<protein>
    <submittedName>
        <fullName evidence="5">Putative HD superfamily hydrolase of NAD metabolism</fullName>
    </submittedName>
</protein>
<dbReference type="GO" id="GO:0016787">
    <property type="term" value="F:hydrolase activity"/>
    <property type="evidence" value="ECO:0007669"/>
    <property type="project" value="UniProtKB-KW"/>
</dbReference>
<dbReference type="InterPro" id="IPR005249">
    <property type="entry name" value="YqeK"/>
</dbReference>
<evidence type="ECO:0000256" key="1">
    <source>
        <dbReference type="ARBA" id="ARBA00022723"/>
    </source>
</evidence>
<keyword evidence="3 5" id="KW-0378">Hydrolase</keyword>
<evidence type="ECO:0000256" key="2">
    <source>
        <dbReference type="ARBA" id="ARBA00022741"/>
    </source>
</evidence>
<keyword evidence="1" id="KW-0479">Metal-binding</keyword>
<dbReference type="EMBL" id="FORT01000001">
    <property type="protein sequence ID" value="SFI94841.1"/>
    <property type="molecule type" value="Genomic_DNA"/>
</dbReference>
<dbReference type="Proteomes" id="UP000198915">
    <property type="component" value="Unassembled WGS sequence"/>
</dbReference>
<dbReference type="GO" id="GO:0000166">
    <property type="term" value="F:nucleotide binding"/>
    <property type="evidence" value="ECO:0007669"/>
    <property type="project" value="UniProtKB-KW"/>
</dbReference>
<name>A0A1I3MCY0_9BACL</name>
<dbReference type="PANTHER" id="PTHR35795">
    <property type="entry name" value="SLR1885 PROTEIN"/>
    <property type="match status" value="1"/>
</dbReference>
<dbReference type="NCBIfam" id="TIGR00488">
    <property type="entry name" value="bis(5'-nucleosyl)-tetraphosphatase (symmetrical) YqeK"/>
    <property type="match status" value="1"/>
</dbReference>
<organism evidence="5 6">
    <name type="scientific">Brevibacillus centrosporus</name>
    <dbReference type="NCBI Taxonomy" id="54910"/>
    <lineage>
        <taxon>Bacteria</taxon>
        <taxon>Bacillati</taxon>
        <taxon>Bacillota</taxon>
        <taxon>Bacilli</taxon>
        <taxon>Bacillales</taxon>
        <taxon>Paenibacillaceae</taxon>
        <taxon>Brevibacillus</taxon>
    </lineage>
</organism>
<keyword evidence="6" id="KW-1185">Reference proteome</keyword>
<accession>A0A1I3MCY0</accession>
<dbReference type="Gene3D" id="1.10.3210.10">
    <property type="entry name" value="Hypothetical protein af1432"/>
    <property type="match status" value="1"/>
</dbReference>
<dbReference type="SUPFAM" id="SSF109604">
    <property type="entry name" value="HD-domain/PDEase-like"/>
    <property type="match status" value="1"/>
</dbReference>
<dbReference type="GO" id="GO:0046872">
    <property type="term" value="F:metal ion binding"/>
    <property type="evidence" value="ECO:0007669"/>
    <property type="project" value="UniProtKB-KW"/>
</dbReference>